<keyword evidence="2 6" id="KW-0732">Signal</keyword>
<keyword evidence="8" id="KW-1185">Reference proteome</keyword>
<organism evidence="7 8">
    <name type="scientific">Paenibacillus aceris</name>
    <dbReference type="NCBI Taxonomy" id="869555"/>
    <lineage>
        <taxon>Bacteria</taxon>
        <taxon>Bacillati</taxon>
        <taxon>Bacillota</taxon>
        <taxon>Bacilli</taxon>
        <taxon>Bacillales</taxon>
        <taxon>Paenibacillaceae</taxon>
        <taxon>Paenibacillus</taxon>
    </lineage>
</organism>
<reference evidence="7 8" key="1">
    <citation type="submission" date="2021-03" db="EMBL/GenBank/DDBJ databases">
        <title>Genomic Encyclopedia of Type Strains, Phase IV (KMG-IV): sequencing the most valuable type-strain genomes for metagenomic binning, comparative biology and taxonomic classification.</title>
        <authorList>
            <person name="Goeker M."/>
        </authorList>
    </citation>
    <scope>NUCLEOTIDE SEQUENCE [LARGE SCALE GENOMIC DNA]</scope>
    <source>
        <strain evidence="7 8">DSM 24950</strain>
    </source>
</reference>
<dbReference type="InterPro" id="IPR006059">
    <property type="entry name" value="SBP"/>
</dbReference>
<dbReference type="SUPFAM" id="SSF53850">
    <property type="entry name" value="Periplasmic binding protein-like II"/>
    <property type="match status" value="1"/>
</dbReference>
<evidence type="ECO:0000256" key="3">
    <source>
        <dbReference type="ARBA" id="ARBA00023136"/>
    </source>
</evidence>
<dbReference type="Gene3D" id="3.40.190.10">
    <property type="entry name" value="Periplasmic binding protein-like II"/>
    <property type="match status" value="2"/>
</dbReference>
<keyword evidence="3" id="KW-0472">Membrane</keyword>
<evidence type="ECO:0000256" key="2">
    <source>
        <dbReference type="ARBA" id="ARBA00022729"/>
    </source>
</evidence>
<dbReference type="PANTHER" id="PTHR43649">
    <property type="entry name" value="ARABINOSE-BINDING PROTEIN-RELATED"/>
    <property type="match status" value="1"/>
</dbReference>
<feature type="signal peptide" evidence="6">
    <location>
        <begin position="1"/>
        <end position="21"/>
    </location>
</feature>
<gene>
    <name evidence="7" type="ORF">J2Z65_005448</name>
</gene>
<accession>A0ABS4I7W3</accession>
<protein>
    <submittedName>
        <fullName evidence="7">Aldouronate transport system substrate-binding protein</fullName>
    </submittedName>
</protein>
<evidence type="ECO:0000256" key="4">
    <source>
        <dbReference type="ARBA" id="ARBA00023139"/>
    </source>
</evidence>
<keyword evidence="4" id="KW-0564">Palmitate</keyword>
<evidence type="ECO:0000256" key="5">
    <source>
        <dbReference type="ARBA" id="ARBA00023288"/>
    </source>
</evidence>
<evidence type="ECO:0000256" key="1">
    <source>
        <dbReference type="ARBA" id="ARBA00022475"/>
    </source>
</evidence>
<evidence type="ECO:0000313" key="7">
    <source>
        <dbReference type="EMBL" id="MBP1966189.1"/>
    </source>
</evidence>
<dbReference type="Proteomes" id="UP001519344">
    <property type="component" value="Unassembled WGS sequence"/>
</dbReference>
<dbReference type="PROSITE" id="PS51257">
    <property type="entry name" value="PROKAR_LIPOPROTEIN"/>
    <property type="match status" value="1"/>
</dbReference>
<dbReference type="PANTHER" id="PTHR43649:SF33">
    <property type="entry name" value="POLYGALACTURONAN_RHAMNOGALACTURONAN-BINDING PROTEIN YTCQ"/>
    <property type="match status" value="1"/>
</dbReference>
<keyword evidence="1" id="KW-1003">Cell membrane</keyword>
<sequence>MKMKKWMAVSMGTIMISSLLAGCGDTGNKPEAEKPTATSSNVTQSGMPIVKEPVTIKVFSGKRFASQNLNDIMLWNEYKKLSNVNVVWNDVNREQLIEKRNIVLASGDYPDAFYGSRFSSTELLKYGQQGVFVKLNDLIDKYAPNLKRILEQNPDIKKAITLPDGNIYGLPTLTDPSFEAMRSGSFMWYQKSLLDKLGVLEPKTTDELYSFLKQVKEKEPNLIPLGGSKIDSLIPLIKGSWGLGNNGASHPNVDTDPKSGALRFIPVSTEYKEMLQYINKLYSEGLLDKETFSANTDQMIANGTQGKYAVTPGYNPEATFRQKGYVGGLTLKGPHGDQLYANVGSLVGSLGNFAITKNNKNPEATMRWVDYLYSDEGAKMFFMGFENVTYKKTADGQYEYVDDIKNNPKGLTQDQAVGQYLTWPGGGYPGILKQQFFKGSEGMPASVEAVKKVNAQFVKEVWPPFTYTPEEADKLSALQTDINTYVTEMQAKFITGNVPFTEWDNYTAKLQKMGLDEYMKIYKAAYDRYKK</sequence>
<evidence type="ECO:0000256" key="6">
    <source>
        <dbReference type="SAM" id="SignalP"/>
    </source>
</evidence>
<dbReference type="InterPro" id="IPR050490">
    <property type="entry name" value="Bact_solute-bd_prot1"/>
</dbReference>
<feature type="chain" id="PRO_5045205826" evidence="6">
    <location>
        <begin position="22"/>
        <end position="531"/>
    </location>
</feature>
<comment type="caution">
    <text evidence="7">The sequence shown here is derived from an EMBL/GenBank/DDBJ whole genome shotgun (WGS) entry which is preliminary data.</text>
</comment>
<dbReference type="RefSeq" id="WP_167052242.1">
    <property type="nucleotide sequence ID" value="NZ_JAAOZR010000002.1"/>
</dbReference>
<dbReference type="Pfam" id="PF01547">
    <property type="entry name" value="SBP_bac_1"/>
    <property type="match status" value="1"/>
</dbReference>
<evidence type="ECO:0000313" key="8">
    <source>
        <dbReference type="Proteomes" id="UP001519344"/>
    </source>
</evidence>
<name>A0ABS4I7W3_9BACL</name>
<dbReference type="EMBL" id="JAGGKV010000019">
    <property type="protein sequence ID" value="MBP1966189.1"/>
    <property type="molecule type" value="Genomic_DNA"/>
</dbReference>
<keyword evidence="5" id="KW-0449">Lipoprotein</keyword>
<proteinExistence type="predicted"/>